<dbReference type="Proteomes" id="UP000654075">
    <property type="component" value="Unassembled WGS sequence"/>
</dbReference>
<name>A0A813F2G1_POLGL</name>
<comment type="caution">
    <text evidence="2">The sequence shown here is derived from an EMBL/GenBank/DDBJ whole genome shotgun (WGS) entry which is preliminary data.</text>
</comment>
<dbReference type="EMBL" id="CAJNNV010021251">
    <property type="protein sequence ID" value="CAE8607332.1"/>
    <property type="molecule type" value="Genomic_DNA"/>
</dbReference>
<keyword evidence="3" id="KW-1185">Reference proteome</keyword>
<feature type="region of interest" description="Disordered" evidence="1">
    <location>
        <begin position="34"/>
        <end position="75"/>
    </location>
</feature>
<dbReference type="AlphaFoldDB" id="A0A813F2G1"/>
<proteinExistence type="predicted"/>
<feature type="compositionally biased region" description="Polar residues" evidence="1">
    <location>
        <begin position="53"/>
        <end position="74"/>
    </location>
</feature>
<evidence type="ECO:0000256" key="1">
    <source>
        <dbReference type="SAM" id="MobiDB-lite"/>
    </source>
</evidence>
<evidence type="ECO:0000313" key="2">
    <source>
        <dbReference type="EMBL" id="CAE8607332.1"/>
    </source>
</evidence>
<gene>
    <name evidence="2" type="ORF">PGLA1383_LOCUS25272</name>
</gene>
<feature type="non-terminal residue" evidence="2">
    <location>
        <position position="102"/>
    </location>
</feature>
<accession>A0A813F2G1</accession>
<reference evidence="2" key="1">
    <citation type="submission" date="2021-02" db="EMBL/GenBank/DDBJ databases">
        <authorList>
            <person name="Dougan E. K."/>
            <person name="Rhodes N."/>
            <person name="Thang M."/>
            <person name="Chan C."/>
        </authorList>
    </citation>
    <scope>NUCLEOTIDE SEQUENCE</scope>
</reference>
<organism evidence="2 3">
    <name type="scientific">Polarella glacialis</name>
    <name type="common">Dinoflagellate</name>
    <dbReference type="NCBI Taxonomy" id="89957"/>
    <lineage>
        <taxon>Eukaryota</taxon>
        <taxon>Sar</taxon>
        <taxon>Alveolata</taxon>
        <taxon>Dinophyceae</taxon>
        <taxon>Suessiales</taxon>
        <taxon>Suessiaceae</taxon>
        <taxon>Polarella</taxon>
    </lineage>
</organism>
<evidence type="ECO:0000313" key="3">
    <source>
        <dbReference type="Proteomes" id="UP000654075"/>
    </source>
</evidence>
<sequence>LSSKALPVLLGAGQRNDEECFCLSPKCMQGKVVGDFAQDKDSPKTTSKSSQSEQMDFTLSTMASSNDTLGSTVPETPARLALEAFRLRRRQKEASRGQPFQV</sequence>
<protein>
    <submittedName>
        <fullName evidence="2">Uncharacterized protein</fullName>
    </submittedName>
</protein>